<evidence type="ECO:0000313" key="1">
    <source>
        <dbReference type="EMBL" id="MYE38149.1"/>
    </source>
</evidence>
<dbReference type="Proteomes" id="UP000449092">
    <property type="component" value="Unassembled WGS sequence"/>
</dbReference>
<dbReference type="AlphaFoldDB" id="A0A845D9M1"/>
<evidence type="ECO:0000313" key="2">
    <source>
        <dbReference type="Proteomes" id="UP000449092"/>
    </source>
</evidence>
<reference evidence="1 2" key="1">
    <citation type="submission" date="2019-09" db="EMBL/GenBank/DDBJ databases">
        <title>Characterisation of the sponge microbiome using genome-centric metagenomics.</title>
        <authorList>
            <person name="Engelberts J.P."/>
            <person name="Robbins S.J."/>
            <person name="De Goeij J.M."/>
            <person name="Aranda M."/>
            <person name="Bell S.C."/>
            <person name="Webster N.S."/>
        </authorList>
    </citation>
    <scope>NUCLEOTIDE SEQUENCE [LARGE SCALE GENOMIC DNA]</scope>
    <source>
        <strain evidence="1">SB0662_bin_43</strain>
    </source>
</reference>
<sequence>MYNNGLQYIDTNQVQQHLSSSKIKFGSKNDMICGLELADMLAVPMKLFVFKRYGIISEIKSSFTREVLNIVQRNIRRKRIDGIIEEYGIIRVPTISDN</sequence>
<proteinExistence type="predicted"/>
<organism evidence="1 2">
    <name type="scientific">Candidatus Spechtbacteria bacterium SB0662_bin_43</name>
    <dbReference type="NCBI Taxonomy" id="2604897"/>
    <lineage>
        <taxon>Bacteria</taxon>
        <taxon>Candidatus Spechtiibacteriota</taxon>
    </lineage>
</organism>
<dbReference type="EMBL" id="VXOY01000011">
    <property type="protein sequence ID" value="MYE38149.1"/>
    <property type="molecule type" value="Genomic_DNA"/>
</dbReference>
<name>A0A845D9M1_9BACT</name>
<gene>
    <name evidence="1" type="ORF">F4X82_01340</name>
</gene>
<comment type="caution">
    <text evidence="1">The sequence shown here is derived from an EMBL/GenBank/DDBJ whole genome shotgun (WGS) entry which is preliminary data.</text>
</comment>
<accession>A0A845D9M1</accession>
<protein>
    <submittedName>
        <fullName evidence="1">Uncharacterized protein</fullName>
    </submittedName>
</protein>